<protein>
    <submittedName>
        <fullName evidence="2">Uncharacterized protein</fullName>
    </submittedName>
</protein>
<keyword evidence="3" id="KW-1185">Reference proteome</keyword>
<organism evidence="2 3">
    <name type="scientific">Poriferisphaera corsica</name>
    <dbReference type="NCBI Taxonomy" id="2528020"/>
    <lineage>
        <taxon>Bacteria</taxon>
        <taxon>Pseudomonadati</taxon>
        <taxon>Planctomycetota</taxon>
        <taxon>Phycisphaerae</taxon>
        <taxon>Phycisphaerales</taxon>
        <taxon>Phycisphaeraceae</taxon>
        <taxon>Poriferisphaera</taxon>
    </lineage>
</organism>
<dbReference type="KEGG" id="pcor:KS4_32320"/>
<feature type="transmembrane region" description="Helical" evidence="1">
    <location>
        <begin position="36"/>
        <end position="57"/>
    </location>
</feature>
<dbReference type="RefSeq" id="WP_145080074.1">
    <property type="nucleotide sequence ID" value="NZ_CP036425.1"/>
</dbReference>
<keyword evidence="1" id="KW-0812">Transmembrane</keyword>
<proteinExistence type="predicted"/>
<dbReference type="Proteomes" id="UP000317369">
    <property type="component" value="Chromosome"/>
</dbReference>
<sequence length="141" mass="16627">MIGFFMLQFGLVYDEKMTDESTEMMGPMADYFWRKWLLGGVFTAFLFFVGAYAIVFAETALYFPTRYRFYYRVPLEGVEAVLVDVCEVMLGLMFHFGMFWKYQKKLEQYYQPLLYLTSVAFGGCVLLTAGYSLWTRFVVFM</sequence>
<evidence type="ECO:0000313" key="2">
    <source>
        <dbReference type="EMBL" id="QDU35152.1"/>
    </source>
</evidence>
<evidence type="ECO:0000313" key="3">
    <source>
        <dbReference type="Proteomes" id="UP000317369"/>
    </source>
</evidence>
<gene>
    <name evidence="2" type="ORF">KS4_32320</name>
</gene>
<feature type="transmembrane region" description="Helical" evidence="1">
    <location>
        <begin position="77"/>
        <end position="100"/>
    </location>
</feature>
<dbReference type="EMBL" id="CP036425">
    <property type="protein sequence ID" value="QDU35152.1"/>
    <property type="molecule type" value="Genomic_DNA"/>
</dbReference>
<keyword evidence="1" id="KW-0472">Membrane</keyword>
<evidence type="ECO:0000256" key="1">
    <source>
        <dbReference type="SAM" id="Phobius"/>
    </source>
</evidence>
<name>A0A517YY37_9BACT</name>
<keyword evidence="1" id="KW-1133">Transmembrane helix</keyword>
<accession>A0A517YY37</accession>
<reference evidence="2 3" key="1">
    <citation type="submission" date="2019-02" db="EMBL/GenBank/DDBJ databases">
        <title>Deep-cultivation of Planctomycetes and their phenomic and genomic characterization uncovers novel biology.</title>
        <authorList>
            <person name="Wiegand S."/>
            <person name="Jogler M."/>
            <person name="Boedeker C."/>
            <person name="Pinto D."/>
            <person name="Vollmers J."/>
            <person name="Rivas-Marin E."/>
            <person name="Kohn T."/>
            <person name="Peeters S.H."/>
            <person name="Heuer A."/>
            <person name="Rast P."/>
            <person name="Oberbeckmann S."/>
            <person name="Bunk B."/>
            <person name="Jeske O."/>
            <person name="Meyerdierks A."/>
            <person name="Storesund J.E."/>
            <person name="Kallscheuer N."/>
            <person name="Luecker S."/>
            <person name="Lage O.M."/>
            <person name="Pohl T."/>
            <person name="Merkel B.J."/>
            <person name="Hornburger P."/>
            <person name="Mueller R.-W."/>
            <person name="Bruemmer F."/>
            <person name="Labrenz M."/>
            <person name="Spormann A.M."/>
            <person name="Op den Camp H."/>
            <person name="Overmann J."/>
            <person name="Amann R."/>
            <person name="Jetten M.S.M."/>
            <person name="Mascher T."/>
            <person name="Medema M.H."/>
            <person name="Devos D.P."/>
            <person name="Kaster A.-K."/>
            <person name="Ovreas L."/>
            <person name="Rohde M."/>
            <person name="Galperin M.Y."/>
            <person name="Jogler C."/>
        </authorList>
    </citation>
    <scope>NUCLEOTIDE SEQUENCE [LARGE SCALE GENOMIC DNA]</scope>
    <source>
        <strain evidence="2 3">KS4</strain>
    </source>
</reference>
<dbReference type="AlphaFoldDB" id="A0A517YY37"/>
<feature type="transmembrane region" description="Helical" evidence="1">
    <location>
        <begin position="112"/>
        <end position="134"/>
    </location>
</feature>